<reference evidence="2 3" key="1">
    <citation type="submission" date="2014-04" db="EMBL/GenBank/DDBJ databases">
        <authorList>
            <consortium name="DOE Joint Genome Institute"/>
            <person name="Kuo A."/>
            <person name="Kohler A."/>
            <person name="Nagy L.G."/>
            <person name="Floudas D."/>
            <person name="Copeland A."/>
            <person name="Barry K.W."/>
            <person name="Cichocki N."/>
            <person name="Veneault-Fourrey C."/>
            <person name="LaButti K."/>
            <person name="Lindquist E.A."/>
            <person name="Lipzen A."/>
            <person name="Lundell T."/>
            <person name="Morin E."/>
            <person name="Murat C."/>
            <person name="Sun H."/>
            <person name="Tunlid A."/>
            <person name="Henrissat B."/>
            <person name="Grigoriev I.V."/>
            <person name="Hibbett D.S."/>
            <person name="Martin F."/>
            <person name="Nordberg H.P."/>
            <person name="Cantor M.N."/>
            <person name="Hua S.X."/>
        </authorList>
    </citation>
    <scope>NUCLEOTIDE SEQUENCE [LARGE SCALE GENOMIC DNA]</scope>
    <source>
        <strain evidence="2 3">LaAM-08-1</strain>
    </source>
</reference>
<dbReference type="EMBL" id="KN838640">
    <property type="protein sequence ID" value="KIJ99751.1"/>
    <property type="molecule type" value="Genomic_DNA"/>
</dbReference>
<protein>
    <submittedName>
        <fullName evidence="2">Uncharacterized protein</fullName>
    </submittedName>
</protein>
<organism evidence="2 3">
    <name type="scientific">Laccaria amethystina LaAM-08-1</name>
    <dbReference type="NCBI Taxonomy" id="1095629"/>
    <lineage>
        <taxon>Eukaryota</taxon>
        <taxon>Fungi</taxon>
        <taxon>Dikarya</taxon>
        <taxon>Basidiomycota</taxon>
        <taxon>Agaricomycotina</taxon>
        <taxon>Agaricomycetes</taxon>
        <taxon>Agaricomycetidae</taxon>
        <taxon>Agaricales</taxon>
        <taxon>Agaricineae</taxon>
        <taxon>Hydnangiaceae</taxon>
        <taxon>Laccaria</taxon>
    </lineage>
</organism>
<feature type="region of interest" description="Disordered" evidence="1">
    <location>
        <begin position="76"/>
        <end position="143"/>
    </location>
</feature>
<dbReference type="AlphaFoldDB" id="A0A0C9XQ31"/>
<sequence length="143" mass="16875">MTNDNGWEVREEVQQWVNEHWPYRRNATMTMWHVTEPRCHVADSNVETKHRTSISIVIRRYCLYNNAKVSTLYPTFVSTPLPNKVPPNEWDPQRPRYPHTTRTPARREHPHTMKIPPCKENTPMQGEHPRATSPSLHDEDTPT</sequence>
<evidence type="ECO:0000313" key="3">
    <source>
        <dbReference type="Proteomes" id="UP000054477"/>
    </source>
</evidence>
<accession>A0A0C9XQ31</accession>
<name>A0A0C9XQ31_9AGAR</name>
<evidence type="ECO:0000256" key="1">
    <source>
        <dbReference type="SAM" id="MobiDB-lite"/>
    </source>
</evidence>
<dbReference type="HOGENOM" id="CLU_1806461_0_0_1"/>
<evidence type="ECO:0000313" key="2">
    <source>
        <dbReference type="EMBL" id="KIJ99751.1"/>
    </source>
</evidence>
<gene>
    <name evidence="2" type="ORF">K443DRAFT_8151</name>
</gene>
<dbReference type="Proteomes" id="UP000054477">
    <property type="component" value="Unassembled WGS sequence"/>
</dbReference>
<reference evidence="3" key="2">
    <citation type="submission" date="2015-01" db="EMBL/GenBank/DDBJ databases">
        <title>Evolutionary Origins and Diversification of the Mycorrhizal Mutualists.</title>
        <authorList>
            <consortium name="DOE Joint Genome Institute"/>
            <consortium name="Mycorrhizal Genomics Consortium"/>
            <person name="Kohler A."/>
            <person name="Kuo A."/>
            <person name="Nagy L.G."/>
            <person name="Floudas D."/>
            <person name="Copeland A."/>
            <person name="Barry K.W."/>
            <person name="Cichocki N."/>
            <person name="Veneault-Fourrey C."/>
            <person name="LaButti K."/>
            <person name="Lindquist E.A."/>
            <person name="Lipzen A."/>
            <person name="Lundell T."/>
            <person name="Morin E."/>
            <person name="Murat C."/>
            <person name="Riley R."/>
            <person name="Ohm R."/>
            <person name="Sun H."/>
            <person name="Tunlid A."/>
            <person name="Henrissat B."/>
            <person name="Grigoriev I.V."/>
            <person name="Hibbett D.S."/>
            <person name="Martin F."/>
        </authorList>
    </citation>
    <scope>NUCLEOTIDE SEQUENCE [LARGE SCALE GENOMIC DNA]</scope>
    <source>
        <strain evidence="3">LaAM-08-1</strain>
    </source>
</reference>
<keyword evidence="3" id="KW-1185">Reference proteome</keyword>
<proteinExistence type="predicted"/>